<name>A0ACB6R7M8_9PLEO</name>
<protein>
    <submittedName>
        <fullName evidence="1">Uncharacterized protein</fullName>
    </submittedName>
</protein>
<gene>
    <name evidence="1" type="ORF">BDR25DRAFT_350506</name>
</gene>
<dbReference type="EMBL" id="MU003496">
    <property type="protein sequence ID" value="KAF2475097.1"/>
    <property type="molecule type" value="Genomic_DNA"/>
</dbReference>
<proteinExistence type="predicted"/>
<dbReference type="Proteomes" id="UP000799755">
    <property type="component" value="Unassembled WGS sequence"/>
</dbReference>
<sequence>MSLAGQGCKHATGTLIAYQKKSWQNGDKLLLIMKLQVIQYHARRGCRIAYGKLFGKSFEKMVKLSETLEQLLILAQHTLKATFGDSPVHHDSDISVGTLRINYLKIEQPLPSSPPVLWFWLQGTTRDAWPTLGVSEPVLIARKCSRPFFVPAEQHSCIAQASALCLSLFSSPSGYGGFWRKRILFRVIGLTHRFDISSSVPLSFHYSIRAPKVNISHHYAPSSLVQPRPVLNIFNVEPPQMPIFGPSYIVEERPDCAVLKTHGSSLEDASDKKGIAVAQDRGAPVLPNRSIEKYKGQANEQMYPCGVCGIKLRSPCELAFSSMGAEPSNPNPN</sequence>
<evidence type="ECO:0000313" key="1">
    <source>
        <dbReference type="EMBL" id="KAF2475097.1"/>
    </source>
</evidence>
<reference evidence="1" key="1">
    <citation type="journal article" date="2020" name="Stud. Mycol.">
        <title>101 Dothideomycetes genomes: a test case for predicting lifestyles and emergence of pathogens.</title>
        <authorList>
            <person name="Haridas S."/>
            <person name="Albert R."/>
            <person name="Binder M."/>
            <person name="Bloem J."/>
            <person name="Labutti K."/>
            <person name="Salamov A."/>
            <person name="Andreopoulos B."/>
            <person name="Baker S."/>
            <person name="Barry K."/>
            <person name="Bills G."/>
            <person name="Bluhm B."/>
            <person name="Cannon C."/>
            <person name="Castanera R."/>
            <person name="Culley D."/>
            <person name="Daum C."/>
            <person name="Ezra D."/>
            <person name="Gonzalez J."/>
            <person name="Henrissat B."/>
            <person name="Kuo A."/>
            <person name="Liang C."/>
            <person name="Lipzen A."/>
            <person name="Lutzoni F."/>
            <person name="Magnuson J."/>
            <person name="Mondo S."/>
            <person name="Nolan M."/>
            <person name="Ohm R."/>
            <person name="Pangilinan J."/>
            <person name="Park H.-J."/>
            <person name="Ramirez L."/>
            <person name="Alfaro M."/>
            <person name="Sun H."/>
            <person name="Tritt A."/>
            <person name="Yoshinaga Y."/>
            <person name="Zwiers L.-H."/>
            <person name="Turgeon B."/>
            <person name="Goodwin S."/>
            <person name="Spatafora J."/>
            <person name="Crous P."/>
            <person name="Grigoriev I."/>
        </authorList>
    </citation>
    <scope>NUCLEOTIDE SEQUENCE</scope>
    <source>
        <strain evidence="1">ATCC 200398</strain>
    </source>
</reference>
<evidence type="ECO:0000313" key="2">
    <source>
        <dbReference type="Proteomes" id="UP000799755"/>
    </source>
</evidence>
<keyword evidence="2" id="KW-1185">Reference proteome</keyword>
<organism evidence="1 2">
    <name type="scientific">Lindgomyces ingoldianus</name>
    <dbReference type="NCBI Taxonomy" id="673940"/>
    <lineage>
        <taxon>Eukaryota</taxon>
        <taxon>Fungi</taxon>
        <taxon>Dikarya</taxon>
        <taxon>Ascomycota</taxon>
        <taxon>Pezizomycotina</taxon>
        <taxon>Dothideomycetes</taxon>
        <taxon>Pleosporomycetidae</taxon>
        <taxon>Pleosporales</taxon>
        <taxon>Lindgomycetaceae</taxon>
        <taxon>Lindgomyces</taxon>
    </lineage>
</organism>
<comment type="caution">
    <text evidence="1">The sequence shown here is derived from an EMBL/GenBank/DDBJ whole genome shotgun (WGS) entry which is preliminary data.</text>
</comment>
<accession>A0ACB6R7M8</accession>